<evidence type="ECO:0000256" key="1">
    <source>
        <dbReference type="SAM" id="MobiDB-lite"/>
    </source>
</evidence>
<name>A0A8H3J918_9LECA</name>
<dbReference type="InterPro" id="IPR015943">
    <property type="entry name" value="WD40/YVTN_repeat-like_dom_sf"/>
</dbReference>
<dbReference type="InterPro" id="IPR046985">
    <property type="entry name" value="IP5"/>
</dbReference>
<dbReference type="FunFam" id="3.60.10.10:FF:000036">
    <property type="entry name" value="Inositol polyphosphate phosphatase, putative"/>
    <property type="match status" value="1"/>
</dbReference>
<feature type="region of interest" description="Disordered" evidence="1">
    <location>
        <begin position="280"/>
        <end position="304"/>
    </location>
</feature>
<dbReference type="EMBL" id="CAJPDR010000794">
    <property type="protein sequence ID" value="CAF9942704.1"/>
    <property type="molecule type" value="Genomic_DNA"/>
</dbReference>
<feature type="region of interest" description="Disordered" evidence="1">
    <location>
        <begin position="207"/>
        <end position="264"/>
    </location>
</feature>
<dbReference type="SMART" id="SM00128">
    <property type="entry name" value="IPPc"/>
    <property type="match status" value="1"/>
</dbReference>
<comment type="caution">
    <text evidence="3">The sequence shown here is derived from an EMBL/GenBank/DDBJ whole genome shotgun (WGS) entry which is preliminary data.</text>
</comment>
<protein>
    <recommendedName>
        <fullName evidence="2">Inositol polyphosphate-related phosphatase domain-containing protein</fullName>
    </recommendedName>
</protein>
<feature type="compositionally biased region" description="Basic and acidic residues" evidence="1">
    <location>
        <begin position="1"/>
        <end position="13"/>
    </location>
</feature>
<dbReference type="Proteomes" id="UP000664203">
    <property type="component" value="Unassembled WGS sequence"/>
</dbReference>
<dbReference type="InterPro" id="IPR036691">
    <property type="entry name" value="Endo/exonu/phosph_ase_sf"/>
</dbReference>
<evidence type="ECO:0000259" key="2">
    <source>
        <dbReference type="SMART" id="SM00128"/>
    </source>
</evidence>
<keyword evidence="4" id="KW-1185">Reference proteome</keyword>
<accession>A0A8H3J918</accession>
<evidence type="ECO:0000313" key="4">
    <source>
        <dbReference type="Proteomes" id="UP000664203"/>
    </source>
</evidence>
<dbReference type="Gene3D" id="3.60.10.10">
    <property type="entry name" value="Endonuclease/exonuclease/phosphatase"/>
    <property type="match status" value="1"/>
</dbReference>
<dbReference type="GO" id="GO:0004439">
    <property type="term" value="F:phosphatidylinositol-4,5-bisphosphate 5-phosphatase activity"/>
    <property type="evidence" value="ECO:0007669"/>
    <property type="project" value="TreeGrafter"/>
</dbReference>
<feature type="compositionally biased region" description="Polar residues" evidence="1">
    <location>
        <begin position="250"/>
        <end position="259"/>
    </location>
</feature>
<proteinExistence type="predicted"/>
<dbReference type="InterPro" id="IPR000300">
    <property type="entry name" value="IPPc"/>
</dbReference>
<feature type="compositionally biased region" description="Polar residues" evidence="1">
    <location>
        <begin position="287"/>
        <end position="297"/>
    </location>
</feature>
<feature type="region of interest" description="Disordered" evidence="1">
    <location>
        <begin position="327"/>
        <end position="436"/>
    </location>
</feature>
<dbReference type="PANTHER" id="PTHR11200:SF240">
    <property type="entry name" value="INOSITOL POLYPHOSPHATE 5-PHOSPHATASE C9G1.10C-RELATED"/>
    <property type="match status" value="1"/>
</dbReference>
<feature type="compositionally biased region" description="Polar residues" evidence="1">
    <location>
        <begin position="19"/>
        <end position="41"/>
    </location>
</feature>
<dbReference type="AlphaFoldDB" id="A0A8H3J918"/>
<feature type="compositionally biased region" description="Basic and acidic residues" evidence="1">
    <location>
        <begin position="401"/>
        <end position="423"/>
    </location>
</feature>
<feature type="domain" description="Inositol polyphosphate-related phosphatase" evidence="2">
    <location>
        <begin position="794"/>
        <end position="1135"/>
    </location>
</feature>
<feature type="region of interest" description="Disordered" evidence="1">
    <location>
        <begin position="1"/>
        <end position="186"/>
    </location>
</feature>
<dbReference type="OrthoDB" id="2248459at2759"/>
<dbReference type="SUPFAM" id="SSF56219">
    <property type="entry name" value="DNase I-like"/>
    <property type="match status" value="1"/>
</dbReference>
<evidence type="ECO:0000313" key="3">
    <source>
        <dbReference type="EMBL" id="CAF9942704.1"/>
    </source>
</evidence>
<dbReference type="InterPro" id="IPR036322">
    <property type="entry name" value="WD40_repeat_dom_sf"/>
</dbReference>
<dbReference type="Gene3D" id="2.130.10.10">
    <property type="entry name" value="YVTN repeat-like/Quinoprotein amine dehydrogenase"/>
    <property type="match status" value="1"/>
</dbReference>
<dbReference type="SUPFAM" id="SSF50978">
    <property type="entry name" value="WD40 repeat-like"/>
    <property type="match status" value="1"/>
</dbReference>
<organism evidence="3 4">
    <name type="scientific">Alectoria fallacina</name>
    <dbReference type="NCBI Taxonomy" id="1903189"/>
    <lineage>
        <taxon>Eukaryota</taxon>
        <taxon>Fungi</taxon>
        <taxon>Dikarya</taxon>
        <taxon>Ascomycota</taxon>
        <taxon>Pezizomycotina</taxon>
        <taxon>Lecanoromycetes</taxon>
        <taxon>OSLEUM clade</taxon>
        <taxon>Lecanoromycetidae</taxon>
        <taxon>Lecanorales</taxon>
        <taxon>Lecanorineae</taxon>
        <taxon>Parmeliaceae</taxon>
        <taxon>Alectoria</taxon>
    </lineage>
</organism>
<feature type="compositionally biased region" description="Polar residues" evidence="1">
    <location>
        <begin position="343"/>
        <end position="385"/>
    </location>
</feature>
<gene>
    <name evidence="3" type="ORF">ALECFALPRED_009922</name>
</gene>
<dbReference type="Pfam" id="PF22669">
    <property type="entry name" value="Exo_endo_phos2"/>
    <property type="match status" value="1"/>
</dbReference>
<dbReference type="GO" id="GO:0046856">
    <property type="term" value="P:phosphatidylinositol dephosphorylation"/>
    <property type="evidence" value="ECO:0007669"/>
    <property type="project" value="InterPro"/>
</dbReference>
<reference evidence="3" key="1">
    <citation type="submission" date="2021-03" db="EMBL/GenBank/DDBJ databases">
        <authorList>
            <person name="Tagirdzhanova G."/>
        </authorList>
    </citation>
    <scope>NUCLEOTIDE SEQUENCE</scope>
</reference>
<dbReference type="PANTHER" id="PTHR11200">
    <property type="entry name" value="INOSITOL 5-PHOSPHATASE"/>
    <property type="match status" value="1"/>
</dbReference>
<sequence>MVDPTKDGTDEASIKPVSSLRSLFENKSSNSSVPTTHSTFFPSKPLAIPGHAQDDAQKSTRASLDITRISSPSSSSGTGFVQECYGLAGPPVPRPRQQSSRALQRPVSTTSLCAPCSPPLVTVNSPTSPQKGPRPASVQPSLQTATAKPLKHLSIASQSSRIAPVPPKRVQPHTIASSPRLSMVKGENDDIDLQPALKSIDDGQIEDITRSLPPPVNRADKPKIPTKPASVAGKLNLGPLFPASDERLSPFSTPPSSDESIGPEFDKVDRHRVSRIELRGTEERQATSESAFHSSHGMQHPSDQVVPQKLQGSDARRLGFTQNTISYGIMADNPPGLPPRRVQGQQSSLQELNAPNCKQTNPTTPFASKSGPRNSTTRLQRTLTSPPDFLPPPKRASTLESSDKAHVEISRSPRAADHDKEVTSHPTIDLPERQESETANYALPASEYPEAASSNRRHPYLKRSIREIDTTYDTRLIVTCGQYVCTTGHLTRTWNSTTGELILSLGHGEKEIRVTALAFKPGVNAREEGFRLWLGTNYGDIQEIDIATHNIVYTKSGVHDRREIVKIYRHQSSMWTLDDGGKLCVWLGDETGLPSLQRSPVFHRVPKGHTFSIIIQDTLWMATGKDIRIFRPNANESAAFSITQDPLTQPSAGTVTSGAVIGGQLDRVYFGHADGKVTIYSTTDFTCLGVINVSVYKISSLAGAGFHLWAGYNTGLLCVYDTRTRPWTTRKDWPAHGGPILSILVDRSSLWKDGVLRVTSLGADNAVRFWDGTLEDDWLENDMQDRDIEYCSFREMTALVVTWNAGASTPAHFRYEENEPHFFQDVLHANEPPDLLVFGFQELVDLEDKKLTAKTLFKANRKKDPSEQEHMSRQYRAWRDYLVRSIEDSMPSNEPYHLLHTASMVGLFSCVFIKASQRHQIRNINAAEIKRGMGGLHGNKGALLLRFILDDSSLCLVNCHLAAGQTQTVHRNNDLTAILESMVLPPIPTSTYSETLVGGGDGSMILDNEICILNGDLNYRIDTMGRDTVVKAVNSNNLSKLLERDQLLVSRRRNPGFRVRAFKEFPIAFAPTYKYDVGSDRYDTSEKRRAPAWCDRILYRGLGKIKQLNYRRHEIRVSDHRPVSGLFKMRIKTISVEKRADVWRESGVRFGKAKEKLAKEAKVEYLRDVLGVPPAEAMRLV</sequence>